<keyword evidence="5" id="KW-1185">Reference proteome</keyword>
<evidence type="ECO:0000313" key="4">
    <source>
        <dbReference type="EMBL" id="PRZ43641.1"/>
    </source>
</evidence>
<dbReference type="PANTHER" id="PTHR11364:SF27">
    <property type="entry name" value="SULFURTRANSFERASE"/>
    <property type="match status" value="1"/>
</dbReference>
<dbReference type="Pfam" id="PF00581">
    <property type="entry name" value="Rhodanese"/>
    <property type="match status" value="2"/>
</dbReference>
<dbReference type="RefSeq" id="WP_238145225.1">
    <property type="nucleotide sequence ID" value="NZ_PVUE01000002.1"/>
</dbReference>
<dbReference type="SMART" id="SM00450">
    <property type="entry name" value="RHOD"/>
    <property type="match status" value="2"/>
</dbReference>
<dbReference type="SUPFAM" id="SSF52821">
    <property type="entry name" value="Rhodanese/Cell cycle control phosphatase"/>
    <property type="match status" value="2"/>
</dbReference>
<name>A0A2T1A4W0_9ACTN</name>
<gene>
    <name evidence="4" type="ORF">CLV47_102332</name>
</gene>
<dbReference type="CDD" id="cd01448">
    <property type="entry name" value="TST_Repeat_1"/>
    <property type="match status" value="1"/>
</dbReference>
<dbReference type="CDD" id="cd01449">
    <property type="entry name" value="TST_Repeat_2"/>
    <property type="match status" value="1"/>
</dbReference>
<comment type="caution">
    <text evidence="4">The sequence shown here is derived from an EMBL/GenBank/DDBJ whole genome shotgun (WGS) entry which is preliminary data.</text>
</comment>
<dbReference type="EMBL" id="PVUE01000002">
    <property type="protein sequence ID" value="PRZ43641.1"/>
    <property type="molecule type" value="Genomic_DNA"/>
</dbReference>
<keyword evidence="1 4" id="KW-0808">Transferase</keyword>
<evidence type="ECO:0000259" key="3">
    <source>
        <dbReference type="PROSITE" id="PS50206"/>
    </source>
</evidence>
<protein>
    <submittedName>
        <fullName evidence="4">Thiosulfate/3-mercaptopyruvate sulfurtransferase</fullName>
    </submittedName>
</protein>
<organism evidence="4 5">
    <name type="scientific">Antricoccus suffuscus</name>
    <dbReference type="NCBI Taxonomy" id="1629062"/>
    <lineage>
        <taxon>Bacteria</taxon>
        <taxon>Bacillati</taxon>
        <taxon>Actinomycetota</taxon>
        <taxon>Actinomycetes</taxon>
        <taxon>Geodermatophilales</taxon>
        <taxon>Antricoccaceae</taxon>
        <taxon>Antricoccus</taxon>
    </lineage>
</organism>
<dbReference type="InterPro" id="IPR045078">
    <property type="entry name" value="TST/MPST-like"/>
</dbReference>
<evidence type="ECO:0000313" key="5">
    <source>
        <dbReference type="Proteomes" id="UP000237752"/>
    </source>
</evidence>
<dbReference type="PANTHER" id="PTHR11364">
    <property type="entry name" value="THIOSULFATE SULFERTANSFERASE"/>
    <property type="match status" value="1"/>
</dbReference>
<accession>A0A2T1A4W0</accession>
<proteinExistence type="predicted"/>
<sequence length="304" mass="31981">MSSYDEPEGPNNTRAGTLSDPMISVADLADALTGATTPVLLDVQWVLGKPDAGAALYRTMHLPDAQFCDLDTVLAGEIRATGGRHPLPDPSSLQRDLRVLGLCEDRPVVVYDAADGYAAARAWWVLTWAGIRDVRVLDGGLRAWSDAGQPVATGEVAALAGDIVVRPGALPTIDAGGIIAFVEEGGTLLDARSPERFRGEHEPVDPIAGHIPGARNLPTTAIVDDAGRYVDAAAMRERVDSVRTTDADGDGDGDEETPVAVYCGSGVTATHVILGLRRIGIDAALYPGSWSDWITDPDRPRAAG</sequence>
<dbReference type="InterPro" id="IPR001763">
    <property type="entry name" value="Rhodanese-like_dom"/>
</dbReference>
<keyword evidence="2" id="KW-0677">Repeat</keyword>
<dbReference type="Gene3D" id="3.40.250.10">
    <property type="entry name" value="Rhodanese-like domain"/>
    <property type="match status" value="2"/>
</dbReference>
<dbReference type="Proteomes" id="UP000237752">
    <property type="component" value="Unassembled WGS sequence"/>
</dbReference>
<keyword evidence="4" id="KW-0670">Pyruvate</keyword>
<dbReference type="PROSITE" id="PS50206">
    <property type="entry name" value="RHODANESE_3"/>
    <property type="match status" value="2"/>
</dbReference>
<feature type="domain" description="Rhodanese" evidence="3">
    <location>
        <begin position="34"/>
        <end position="153"/>
    </location>
</feature>
<reference evidence="4 5" key="1">
    <citation type="submission" date="2018-03" db="EMBL/GenBank/DDBJ databases">
        <title>Genomic Encyclopedia of Archaeal and Bacterial Type Strains, Phase II (KMG-II): from individual species to whole genera.</title>
        <authorList>
            <person name="Goeker M."/>
        </authorList>
    </citation>
    <scope>NUCLEOTIDE SEQUENCE [LARGE SCALE GENOMIC DNA]</scope>
    <source>
        <strain evidence="4 5">DSM 100065</strain>
    </source>
</reference>
<evidence type="ECO:0000256" key="1">
    <source>
        <dbReference type="ARBA" id="ARBA00022679"/>
    </source>
</evidence>
<dbReference type="GO" id="GO:0004792">
    <property type="term" value="F:thiosulfate-cyanide sulfurtransferase activity"/>
    <property type="evidence" value="ECO:0007669"/>
    <property type="project" value="TreeGrafter"/>
</dbReference>
<dbReference type="AlphaFoldDB" id="A0A2T1A4W0"/>
<evidence type="ECO:0000256" key="2">
    <source>
        <dbReference type="ARBA" id="ARBA00022737"/>
    </source>
</evidence>
<feature type="domain" description="Rhodanese" evidence="3">
    <location>
        <begin position="182"/>
        <end position="302"/>
    </location>
</feature>
<dbReference type="InterPro" id="IPR036873">
    <property type="entry name" value="Rhodanese-like_dom_sf"/>
</dbReference>